<dbReference type="Gene3D" id="3.40.50.150">
    <property type="entry name" value="Vaccinia Virus protein VP39"/>
    <property type="match status" value="1"/>
</dbReference>
<dbReference type="Gene3D" id="3.40.1010.10">
    <property type="entry name" value="Cobalt-precorrin-4 Transmethylase, Domain 1"/>
    <property type="match status" value="1"/>
</dbReference>
<evidence type="ECO:0000313" key="7">
    <source>
        <dbReference type="EMBL" id="QJF51896.1"/>
    </source>
</evidence>
<dbReference type="AlphaFoldDB" id="A0A858SYF5"/>
<dbReference type="InterPro" id="IPR029063">
    <property type="entry name" value="SAM-dependent_MTases_sf"/>
</dbReference>
<feature type="domain" description="Tetrapyrrole methylase" evidence="6">
    <location>
        <begin position="11"/>
        <end position="188"/>
    </location>
</feature>
<keyword evidence="3 7" id="KW-0489">Methyltransferase</keyword>
<keyword evidence="4 7" id="KW-0808">Transferase</keyword>
<dbReference type="GO" id="GO:0008276">
    <property type="term" value="F:protein methyltransferase activity"/>
    <property type="evidence" value="ECO:0007669"/>
    <property type="project" value="InterPro"/>
</dbReference>
<evidence type="ECO:0000256" key="5">
    <source>
        <dbReference type="ARBA" id="ARBA00022691"/>
    </source>
</evidence>
<dbReference type="Pfam" id="PF00590">
    <property type="entry name" value="TP_methylase"/>
    <property type="match status" value="1"/>
</dbReference>
<evidence type="ECO:0000259" key="6">
    <source>
        <dbReference type="Pfam" id="PF00590"/>
    </source>
</evidence>
<keyword evidence="8" id="KW-1185">Reference proteome</keyword>
<dbReference type="EMBL" id="CP048788">
    <property type="protein sequence ID" value="QJF51896.1"/>
    <property type="molecule type" value="Genomic_DNA"/>
</dbReference>
<evidence type="ECO:0000256" key="3">
    <source>
        <dbReference type="ARBA" id="ARBA00022603"/>
    </source>
</evidence>
<dbReference type="PANTHER" id="PTHR43182">
    <property type="entry name" value="COBALT-PRECORRIN-6B C(15)-METHYLTRANSFERASE (DECARBOXYLATING)"/>
    <property type="match status" value="1"/>
</dbReference>
<evidence type="ECO:0000313" key="8">
    <source>
        <dbReference type="Proteomes" id="UP000503308"/>
    </source>
</evidence>
<dbReference type="NCBIfam" id="TIGR02467">
    <property type="entry name" value="CbiE"/>
    <property type="match status" value="1"/>
</dbReference>
<name>A0A858SYF5_9RHOB</name>
<dbReference type="NCBIfam" id="TIGR02469">
    <property type="entry name" value="CbiT"/>
    <property type="match status" value="1"/>
</dbReference>
<dbReference type="InterPro" id="IPR035996">
    <property type="entry name" value="4pyrrol_Methylase_sf"/>
</dbReference>
<protein>
    <submittedName>
        <fullName evidence="7">Precorrin-6y C5,15-methyltransferase (Decarboxylating) subunit CbiE</fullName>
    </submittedName>
</protein>
<dbReference type="InterPro" id="IPR006365">
    <property type="entry name" value="Cbl_synth_CobL"/>
</dbReference>
<dbReference type="KEGG" id="rpon:G3256_12330"/>
<evidence type="ECO:0000256" key="1">
    <source>
        <dbReference type="ARBA" id="ARBA00004953"/>
    </source>
</evidence>
<dbReference type="InterPro" id="IPR014008">
    <property type="entry name" value="Cbl_synth_MTase_CbiT"/>
</dbReference>
<dbReference type="InterPro" id="IPR014777">
    <property type="entry name" value="4pyrrole_Mease_sub1"/>
</dbReference>
<evidence type="ECO:0000256" key="4">
    <source>
        <dbReference type="ARBA" id="ARBA00022679"/>
    </source>
</evidence>
<dbReference type="Proteomes" id="UP000503308">
    <property type="component" value="Chromosome"/>
</dbReference>
<dbReference type="GO" id="GO:0009236">
    <property type="term" value="P:cobalamin biosynthetic process"/>
    <property type="evidence" value="ECO:0007669"/>
    <property type="project" value="UniProtKB-UniPathway"/>
</dbReference>
<accession>A0A858SYF5</accession>
<gene>
    <name evidence="7" type="primary">cbiE</name>
    <name evidence="7" type="ORF">G3256_12330</name>
</gene>
<dbReference type="PIRSF" id="PIRSF036428">
    <property type="entry name" value="CobL"/>
    <property type="match status" value="1"/>
</dbReference>
<dbReference type="InterPro" id="IPR012818">
    <property type="entry name" value="CbiE"/>
</dbReference>
<organism evidence="7 8">
    <name type="scientific">Roseobacter ponti</name>
    <dbReference type="NCBI Taxonomy" id="1891787"/>
    <lineage>
        <taxon>Bacteria</taxon>
        <taxon>Pseudomonadati</taxon>
        <taxon>Pseudomonadota</taxon>
        <taxon>Alphaproteobacteria</taxon>
        <taxon>Rhodobacterales</taxon>
        <taxon>Roseobacteraceae</taxon>
        <taxon>Roseobacter</taxon>
    </lineage>
</organism>
<dbReference type="RefSeq" id="WP_169641114.1">
    <property type="nucleotide sequence ID" value="NZ_CP048788.1"/>
</dbReference>
<dbReference type="CDD" id="cd11644">
    <property type="entry name" value="Precorrin-6Y-MT"/>
    <property type="match status" value="1"/>
</dbReference>
<proteinExistence type="predicted"/>
<keyword evidence="5" id="KW-0949">S-adenosyl-L-methionine</keyword>
<dbReference type="InterPro" id="IPR000878">
    <property type="entry name" value="4pyrrol_Mease"/>
</dbReference>
<sequence length="403" mass="42281">MSDTTPDAPWLTIIGLGEDAPDGLSGASLAALKAAEIIMGPPRHLALLPDLAAEQIAWPVPFSAGVPVLLSLRRRRVVVLASGDPFWFGAGSTVCKELDAGEWTALPGPSTFSLAAARLGWALQHTACFGLHAAPLSRLRPALAPGARMIVLLRDGEAVTEIAGYLTDAGFGASDLHVFEALGGPRERRGDLTAHAITGSSFSHPVCCGIRVRGEGAVLTRASGRPDDWFESDGTMTKQPVRALTLSALAPRDGEHLWDIGGGSGSVCIEWLLSHPSLTAATIEPRADRSERIRANADRLGQDRLQIVTGEAPDALAGLPPPDAVFIGGGLSEDLLAWLAGNLAPGTRIVANAVTLESETVLVRAHAARGGTLLRFEMSRAAPLGKRTGWKAAYPLVQWSVAL</sequence>
<comment type="pathway">
    <text evidence="1">Cofactor biosynthesis; adenosylcobalamin biosynthesis.</text>
</comment>
<reference evidence="7 8" key="1">
    <citation type="submission" date="2020-02" db="EMBL/GenBank/DDBJ databases">
        <title>Genome sequence of Roseobacter ponti.</title>
        <authorList>
            <person name="Hollensteiner J."/>
            <person name="Schneider D."/>
            <person name="Poehlein A."/>
            <person name="Daniel R."/>
        </authorList>
    </citation>
    <scope>NUCLEOTIDE SEQUENCE [LARGE SCALE GENOMIC DNA]</scope>
    <source>
        <strain evidence="7 8">DSM 106830</strain>
    </source>
</reference>
<keyword evidence="2" id="KW-0169">Cobalamin biosynthesis</keyword>
<evidence type="ECO:0000256" key="2">
    <source>
        <dbReference type="ARBA" id="ARBA00022573"/>
    </source>
</evidence>
<dbReference type="SUPFAM" id="SSF53335">
    <property type="entry name" value="S-adenosyl-L-methionine-dependent methyltransferases"/>
    <property type="match status" value="1"/>
</dbReference>
<dbReference type="PANTHER" id="PTHR43182:SF1">
    <property type="entry name" value="COBALT-PRECORRIN-7 C(5)-METHYLTRANSFERASE"/>
    <property type="match status" value="1"/>
</dbReference>
<dbReference type="SUPFAM" id="SSF53790">
    <property type="entry name" value="Tetrapyrrole methylase"/>
    <property type="match status" value="1"/>
</dbReference>
<dbReference type="GO" id="GO:0032259">
    <property type="term" value="P:methylation"/>
    <property type="evidence" value="ECO:0007669"/>
    <property type="project" value="UniProtKB-KW"/>
</dbReference>
<dbReference type="InterPro" id="IPR050714">
    <property type="entry name" value="Cobalamin_biosynth_MTase"/>
</dbReference>
<dbReference type="UniPathway" id="UPA00148"/>